<evidence type="ECO:0000256" key="10">
    <source>
        <dbReference type="ARBA" id="ARBA00022962"/>
    </source>
</evidence>
<keyword evidence="6" id="KW-0547">Nucleotide-binding</keyword>
<keyword evidence="17" id="KW-0808">Transferase</keyword>
<dbReference type="FunFam" id="3.30.1330.10:FF:000007">
    <property type="entry name" value="Phosphoribosylformylglycinamidine synthase, putative"/>
    <property type="match status" value="1"/>
</dbReference>
<dbReference type="Gene3D" id="3.30.1330.10">
    <property type="entry name" value="PurM-like, N-terminal domain"/>
    <property type="match status" value="2"/>
</dbReference>
<dbReference type="PANTHER" id="PTHR10099:SF1">
    <property type="entry name" value="PHOSPHORIBOSYLFORMYLGLYCINAMIDINE SYNTHASE"/>
    <property type="match status" value="1"/>
</dbReference>
<evidence type="ECO:0000259" key="16">
    <source>
        <dbReference type="Pfam" id="PF22689"/>
    </source>
</evidence>
<reference evidence="17" key="1">
    <citation type="submission" date="2021-02" db="EMBL/GenBank/DDBJ databases">
        <title>First Annotated Genome of the Yellow-green Alga Tribonema minus.</title>
        <authorList>
            <person name="Mahan K.M."/>
        </authorList>
    </citation>
    <scope>NUCLEOTIDE SEQUENCE</scope>
    <source>
        <strain evidence="17">UTEX B ZZ1240</strain>
    </source>
</reference>
<dbReference type="PROSITE" id="PS51273">
    <property type="entry name" value="GATASE_TYPE_1"/>
    <property type="match status" value="1"/>
</dbReference>
<evidence type="ECO:0000256" key="6">
    <source>
        <dbReference type="ARBA" id="ARBA00022741"/>
    </source>
</evidence>
<feature type="domain" description="Phosphoribosylformylglycinamidine synthase N-terminal" evidence="15">
    <location>
        <begin position="49"/>
        <end position="173"/>
    </location>
</feature>
<dbReference type="GO" id="GO:0005737">
    <property type="term" value="C:cytoplasm"/>
    <property type="evidence" value="ECO:0007669"/>
    <property type="project" value="TreeGrafter"/>
</dbReference>
<feature type="domain" description="FGAR-AT PurM N-terminal-like" evidence="16">
    <location>
        <begin position="688"/>
        <end position="840"/>
    </location>
</feature>
<evidence type="ECO:0000256" key="12">
    <source>
        <dbReference type="ARBA" id="ARBA00032632"/>
    </source>
</evidence>
<keyword evidence="5" id="KW-0479">Metal-binding</keyword>
<dbReference type="OrthoDB" id="6666987at2759"/>
<name>A0A835ZAY9_9STRA</name>
<accession>A0A835ZAY9</accession>
<dbReference type="Pfam" id="PF13507">
    <property type="entry name" value="GATase_5"/>
    <property type="match status" value="1"/>
</dbReference>
<dbReference type="InterPro" id="IPR036604">
    <property type="entry name" value="PurS-like_sf"/>
</dbReference>
<dbReference type="SUPFAM" id="SSF56042">
    <property type="entry name" value="PurM C-terminal domain-like"/>
    <property type="match status" value="2"/>
</dbReference>
<keyword evidence="10 17" id="KW-0315">Glutamine amidotransferase</keyword>
<gene>
    <name evidence="17" type="ORF">JKP88DRAFT_271477</name>
</gene>
<dbReference type="GO" id="GO:0046872">
    <property type="term" value="F:metal ion binding"/>
    <property type="evidence" value="ECO:0007669"/>
    <property type="project" value="UniProtKB-KW"/>
</dbReference>
<dbReference type="CDD" id="cd02203">
    <property type="entry name" value="PurL_repeat1"/>
    <property type="match status" value="1"/>
</dbReference>
<dbReference type="EC" id="6.3.5.3" evidence="3"/>
<dbReference type="InterPro" id="IPR010918">
    <property type="entry name" value="PurM-like_C_dom"/>
</dbReference>
<dbReference type="NCBIfam" id="TIGR01735">
    <property type="entry name" value="FGAM_synt"/>
    <property type="match status" value="1"/>
</dbReference>
<keyword evidence="18" id="KW-1185">Reference proteome</keyword>
<dbReference type="GO" id="GO:0005524">
    <property type="term" value="F:ATP binding"/>
    <property type="evidence" value="ECO:0007669"/>
    <property type="project" value="UniProtKB-KW"/>
</dbReference>
<dbReference type="InterPro" id="IPR029062">
    <property type="entry name" value="Class_I_gatase-like"/>
</dbReference>
<keyword evidence="9" id="KW-0460">Magnesium</keyword>
<dbReference type="GO" id="GO:0004642">
    <property type="term" value="F:phosphoribosylformylglycinamidine synthase activity"/>
    <property type="evidence" value="ECO:0007669"/>
    <property type="project" value="UniProtKB-EC"/>
</dbReference>
<proteinExistence type="inferred from homology"/>
<dbReference type="CDD" id="cd02204">
    <property type="entry name" value="PurL_repeat2"/>
    <property type="match status" value="1"/>
</dbReference>
<dbReference type="FunFam" id="3.90.650.10:FF:000024">
    <property type="entry name" value="Phosphoribosylformylglycinamidine synthase"/>
    <property type="match status" value="1"/>
</dbReference>
<evidence type="ECO:0000256" key="8">
    <source>
        <dbReference type="ARBA" id="ARBA00022840"/>
    </source>
</evidence>
<dbReference type="Gene3D" id="1.10.8.750">
    <property type="entry name" value="Phosphoribosylformylglycinamidine synthase, linker domain"/>
    <property type="match status" value="1"/>
</dbReference>
<dbReference type="Pfam" id="PF18076">
    <property type="entry name" value="FGAR-AT_N"/>
    <property type="match status" value="1"/>
</dbReference>
<evidence type="ECO:0000256" key="11">
    <source>
        <dbReference type="ARBA" id="ARBA00029823"/>
    </source>
</evidence>
<comment type="caution">
    <text evidence="17">The sequence shown here is derived from an EMBL/GenBank/DDBJ whole genome shotgun (WGS) entry which is preliminary data.</text>
</comment>
<evidence type="ECO:0000259" key="13">
    <source>
        <dbReference type="Pfam" id="PF02769"/>
    </source>
</evidence>
<comment type="pathway">
    <text evidence="1">Purine metabolism; IMP biosynthesis via de novo pathway; 5-amino-1-(5-phospho-D-ribosyl)imidazole from N(2)-formyl-N(1)-(5-phospho-D-ribosyl)glycinamide: step 1/2.</text>
</comment>
<keyword evidence="8" id="KW-0067">ATP-binding</keyword>
<feature type="domain" description="PurM-like C-terminal" evidence="13">
    <location>
        <begin position="470"/>
        <end position="626"/>
    </location>
</feature>
<evidence type="ECO:0000256" key="5">
    <source>
        <dbReference type="ARBA" id="ARBA00022723"/>
    </source>
</evidence>
<dbReference type="SUPFAM" id="SSF55326">
    <property type="entry name" value="PurM N-terminal domain-like"/>
    <property type="match status" value="2"/>
</dbReference>
<organism evidence="17 18">
    <name type="scientific">Tribonema minus</name>
    <dbReference type="NCBI Taxonomy" id="303371"/>
    <lineage>
        <taxon>Eukaryota</taxon>
        <taxon>Sar</taxon>
        <taxon>Stramenopiles</taxon>
        <taxon>Ochrophyta</taxon>
        <taxon>PX clade</taxon>
        <taxon>Xanthophyceae</taxon>
        <taxon>Tribonematales</taxon>
        <taxon>Tribonemataceae</taxon>
        <taxon>Tribonema</taxon>
    </lineage>
</organism>
<keyword evidence="7" id="KW-0658">Purine biosynthesis</keyword>
<evidence type="ECO:0000259" key="14">
    <source>
        <dbReference type="Pfam" id="PF18072"/>
    </source>
</evidence>
<dbReference type="InterPro" id="IPR036921">
    <property type="entry name" value="PurM-like_N_sf"/>
</dbReference>
<evidence type="ECO:0000256" key="1">
    <source>
        <dbReference type="ARBA" id="ARBA00004920"/>
    </source>
</evidence>
<evidence type="ECO:0000259" key="15">
    <source>
        <dbReference type="Pfam" id="PF18076"/>
    </source>
</evidence>
<dbReference type="Proteomes" id="UP000664859">
    <property type="component" value="Unassembled WGS sequence"/>
</dbReference>
<dbReference type="Pfam" id="PF18072">
    <property type="entry name" value="FGAR-AT_linker"/>
    <property type="match status" value="1"/>
</dbReference>
<evidence type="ECO:0000256" key="4">
    <source>
        <dbReference type="ARBA" id="ARBA00022598"/>
    </source>
</evidence>
<evidence type="ECO:0000256" key="9">
    <source>
        <dbReference type="ARBA" id="ARBA00022842"/>
    </source>
</evidence>
<dbReference type="SUPFAM" id="SSF82697">
    <property type="entry name" value="PurS-like"/>
    <property type="match status" value="1"/>
</dbReference>
<dbReference type="InterPro" id="IPR040707">
    <property type="entry name" value="FGAR-AT_N"/>
</dbReference>
<sequence length="1347" mass="143071">MVAPPTPSQTKQVLHFYRTPGVLPHKAHAVLAAAQAALPAAGITSLDTEHCFNVEVTEPLSAAQTATLTWLLSETFEADKTAPTSFLAPSDGSDATASSSSIVEVGPRLSFESALSSNARAICRASGLACVSRVEVSRRWRVATSGGKGGALPPDARARFVALISDRMTETEYAAPLASFAAHGAPDAVETVRVLEDGRAALEDINARRGLVFDDWDMEYYLELFKTKLGRNPTDVELFDMGNANSEHSRHWFFGGKMVIDGVEKPKTLFQLVKDTIPKDKPSNSIIAFHDNSSAIRGCVAPTLAPETPGGPSRMVPRNPLHHPILTAETHNFPTGVAPFNGAETGTGGRLRDVMATGRGAHAIAGISSYSVGNLNIPGYPLPWEEAAKAGPEGWEYASNLATPLDIAIQASNGASDYGNKFGEPVVHGFVRSFGQRLPGGERAEYVKPIMFSAGIGQMNDMHTAKGAPEVGMWVVKVGGPAYRIGLGGGAASSRVGDAGTAALDFDAVQRGDAEMENRLNRLMRACVELGEGNPIISLHDQGAGGNGNVLKEIVEPMGAKYDIRNIIVGDETLSVLEIWGSEYQENNALLIRPESTEMFLAMARRENCPCALLGQVTGDGRVTVFDSRDGTTPYDLPLSEVLGDLPQKTFTDARDATPSSLAPLSLPSDATPQAALDRVLRLLQVGSKRFLTNKVDRSVTGLVAQQQCVGPLQTPLANCAVIAQGHAGTTGIATACGEQPIKGLVSPAAMARMTVAEALTNIMWAKVSALGDIKASGNWMWASKLPGECARMYDACEALRGALLACGVGIDGGKDSLSMAARCGTELVKSPGTLVMTLYVCSPDITLTVTPDLKPAPGGSALLYVDLGAGRARLGGTALAQVYNQVGNESPDVEDFAPLVAAFNVTQDLIAKKLISAGHDRSDGGLATCLIEMAIAGNVGLTVDVPAAEGGSASALDTLFSEEAGFVMQVEAAAEAEVVAAYAAAGVAVTRIGAVADGRDISISVGGEEVIRGDCGGLRAIWEATSFQLERRQCNPDCVAQEEASLRTRAGPAYALTFTPAPTPPALLADGAARPRVCVLRQEGSNGDREMLAAFHHAGFEAWDVNMMDLLEGGFKLDERFQGVVFVGGFSYADVLDSAKGWAATIKFNPAVFAQFQAFRARKDTFSLGVCNGCQLMALLGWVPGETADGDAIKEDHQPRFVHNDSGRFESRWSTVKIEPSPALMFKGMEGTSMGIWVAHGEGKALFPDSSILKRVTEKNLAPLRYVNDDNEATEAYPDNPNGSPLGITALCSEDGRHLAMMPHPERCFTTWQWPYMPADWKRELTVGPWLQMFQNARAWCVTHRA</sequence>
<evidence type="ECO:0000313" key="17">
    <source>
        <dbReference type="EMBL" id="KAG5190290.1"/>
    </source>
</evidence>
<feature type="domain" description="PurM-like C-terminal" evidence="13">
    <location>
        <begin position="868"/>
        <end position="1005"/>
    </location>
</feature>
<dbReference type="CDD" id="cd01740">
    <property type="entry name" value="GATase1_FGAR_AT"/>
    <property type="match status" value="1"/>
</dbReference>
<dbReference type="NCBIfam" id="NF003672">
    <property type="entry name" value="PRK05297.1"/>
    <property type="match status" value="1"/>
</dbReference>
<evidence type="ECO:0000256" key="2">
    <source>
        <dbReference type="ARBA" id="ARBA00008608"/>
    </source>
</evidence>
<dbReference type="Pfam" id="PF22689">
    <property type="entry name" value="FGAR-AT_PurM_N-like"/>
    <property type="match status" value="1"/>
</dbReference>
<dbReference type="InterPro" id="IPR055181">
    <property type="entry name" value="FGAR-AT_PurM_N-like"/>
</dbReference>
<dbReference type="InterPro" id="IPR010073">
    <property type="entry name" value="PurL_large"/>
</dbReference>
<dbReference type="EMBL" id="JAFCMP010000036">
    <property type="protein sequence ID" value="KAG5190290.1"/>
    <property type="molecule type" value="Genomic_DNA"/>
</dbReference>
<dbReference type="InterPro" id="IPR036676">
    <property type="entry name" value="PurM-like_C_sf"/>
</dbReference>
<dbReference type="SUPFAM" id="SSF109736">
    <property type="entry name" value="FGAM synthase PurL, linker domain"/>
    <property type="match status" value="1"/>
</dbReference>
<evidence type="ECO:0000256" key="3">
    <source>
        <dbReference type="ARBA" id="ARBA00012747"/>
    </source>
</evidence>
<evidence type="ECO:0000313" key="18">
    <source>
        <dbReference type="Proteomes" id="UP000664859"/>
    </source>
</evidence>
<dbReference type="Pfam" id="PF02769">
    <property type="entry name" value="AIRS_C"/>
    <property type="match status" value="2"/>
</dbReference>
<keyword evidence="4" id="KW-0436">Ligase</keyword>
<comment type="similarity">
    <text evidence="2">In the N-terminal section; belongs to the FGAMS family.</text>
</comment>
<dbReference type="SUPFAM" id="SSF52317">
    <property type="entry name" value="Class I glutamine amidotransferase-like"/>
    <property type="match status" value="1"/>
</dbReference>
<protein>
    <recommendedName>
        <fullName evidence="3">phosphoribosylformylglycinamidine synthase</fullName>
        <ecNumber evidence="3">6.3.5.3</ecNumber>
    </recommendedName>
    <alternativeName>
        <fullName evidence="12">Formylglycinamide ribonucleotide amidotransferase</fullName>
    </alternativeName>
    <alternativeName>
        <fullName evidence="11">Formylglycinamide ribotide amidotransferase</fullName>
    </alternativeName>
</protein>
<dbReference type="GO" id="GO:0016740">
    <property type="term" value="F:transferase activity"/>
    <property type="evidence" value="ECO:0007669"/>
    <property type="project" value="UniProtKB-KW"/>
</dbReference>
<dbReference type="InterPro" id="IPR041609">
    <property type="entry name" value="PurL_linker"/>
</dbReference>
<dbReference type="Gene3D" id="3.40.50.880">
    <property type="match status" value="1"/>
</dbReference>
<dbReference type="HAMAP" id="MF_00419">
    <property type="entry name" value="PurL_1"/>
    <property type="match status" value="1"/>
</dbReference>
<dbReference type="SMART" id="SM01211">
    <property type="entry name" value="GATase_5"/>
    <property type="match status" value="1"/>
</dbReference>
<dbReference type="PANTHER" id="PTHR10099">
    <property type="entry name" value="PHOSPHORIBOSYLFORMYLGLYCINAMIDINE SYNTHASE"/>
    <property type="match status" value="1"/>
</dbReference>
<feature type="domain" description="Phosphoribosylformylglycinamidine synthase linker" evidence="14">
    <location>
        <begin position="202"/>
        <end position="251"/>
    </location>
</feature>
<dbReference type="GO" id="GO:0006189">
    <property type="term" value="P:'de novo' IMP biosynthetic process"/>
    <property type="evidence" value="ECO:0007669"/>
    <property type="project" value="UniProtKB-UniPathway"/>
</dbReference>
<dbReference type="Gene3D" id="3.90.650.10">
    <property type="entry name" value="PurM-like C-terminal domain"/>
    <property type="match status" value="2"/>
</dbReference>
<dbReference type="UniPathway" id="UPA00074">
    <property type="reaction ID" value="UER00128"/>
</dbReference>
<evidence type="ECO:0000256" key="7">
    <source>
        <dbReference type="ARBA" id="ARBA00022755"/>
    </source>
</evidence>